<keyword evidence="2" id="KW-1185">Reference proteome</keyword>
<evidence type="ECO:0000313" key="1">
    <source>
        <dbReference type="EMBL" id="CZS97910.1"/>
    </source>
</evidence>
<dbReference type="EMBL" id="FJUX01000034">
    <property type="protein sequence ID" value="CZS97910.1"/>
    <property type="molecule type" value="Genomic_DNA"/>
</dbReference>
<dbReference type="AlphaFoldDB" id="A0A1E1KIT7"/>
<sequence length="334" mass="37169">MSTSVSALRGARKWIFGQKGTTATATAIPYKQNIITSLCGWQYITYFTVIPDDPESRHRLTIARRHLSSSGPAADWKLVTFADPVEIREDGSSGVLVGICEVNETIHVAYDRCGSEISKPGVANNSCGIWDVSLFTEAMNCLPGIERDRFLNMKVIGPRFINMASALLLMCYTSHDRLTSLQGRERLLTGFPHTPHVYGLSCDRHNRLYMAWSNFRSAATSSSVARDAHREKNNLAVSDDDSRLEYANSEDYGRTWKDTRGEEMVCMSGLEDVITIGTISPDDAGETGFFFGDQTRLEPRKPSYGLGWRLLAGPQAAVKWRSKVGIETSDIRRP</sequence>
<gene>
    <name evidence="1" type="ORF">RAG0_06786</name>
</gene>
<dbReference type="OrthoDB" id="9978204at2759"/>
<protein>
    <submittedName>
        <fullName evidence="1">Uncharacterized protein</fullName>
    </submittedName>
</protein>
<dbReference type="Pfam" id="PF15892">
    <property type="entry name" value="BNR_4"/>
    <property type="match status" value="1"/>
</dbReference>
<reference evidence="2" key="1">
    <citation type="submission" date="2016-03" db="EMBL/GenBank/DDBJ databases">
        <authorList>
            <person name="Guldener U."/>
        </authorList>
    </citation>
    <scope>NUCLEOTIDE SEQUENCE [LARGE SCALE GENOMIC DNA]</scope>
    <source>
        <strain evidence="2">04CH-RAC-A.6.1</strain>
    </source>
</reference>
<dbReference type="Proteomes" id="UP000178912">
    <property type="component" value="Unassembled WGS sequence"/>
</dbReference>
<evidence type="ECO:0000313" key="2">
    <source>
        <dbReference type="Proteomes" id="UP000178912"/>
    </source>
</evidence>
<proteinExistence type="predicted"/>
<accession>A0A1E1KIT7</accession>
<name>A0A1E1KIT7_9HELO</name>
<organism evidence="1 2">
    <name type="scientific">Rhynchosporium agropyri</name>
    <dbReference type="NCBI Taxonomy" id="914238"/>
    <lineage>
        <taxon>Eukaryota</taxon>
        <taxon>Fungi</taxon>
        <taxon>Dikarya</taxon>
        <taxon>Ascomycota</taxon>
        <taxon>Pezizomycotina</taxon>
        <taxon>Leotiomycetes</taxon>
        <taxon>Helotiales</taxon>
        <taxon>Ploettnerulaceae</taxon>
        <taxon>Rhynchosporium</taxon>
    </lineage>
</organism>